<dbReference type="InterPro" id="IPR006674">
    <property type="entry name" value="HD_domain"/>
</dbReference>
<dbReference type="SUPFAM" id="SSF109604">
    <property type="entry name" value="HD-domain/PDEase-like"/>
    <property type="match status" value="1"/>
</dbReference>
<organism evidence="2 3">
    <name type="scientific">Leptospira alstonii serovar Sichuan str. 79601</name>
    <dbReference type="NCBI Taxonomy" id="1218565"/>
    <lineage>
        <taxon>Bacteria</taxon>
        <taxon>Pseudomonadati</taxon>
        <taxon>Spirochaetota</taxon>
        <taxon>Spirochaetia</taxon>
        <taxon>Leptospirales</taxon>
        <taxon>Leptospiraceae</taxon>
        <taxon>Leptospira</taxon>
    </lineage>
</organism>
<dbReference type="Proteomes" id="UP000011988">
    <property type="component" value="Unassembled WGS sequence"/>
</dbReference>
<dbReference type="EMBL" id="ANIK01000058">
    <property type="protein sequence ID" value="EMJ94062.1"/>
    <property type="molecule type" value="Genomic_DNA"/>
</dbReference>
<evidence type="ECO:0000259" key="1">
    <source>
        <dbReference type="Pfam" id="PF01966"/>
    </source>
</evidence>
<dbReference type="AlphaFoldDB" id="M6CQ44"/>
<dbReference type="PATRIC" id="fig|1218565.3.peg.2751"/>
<reference evidence="2 3" key="1">
    <citation type="submission" date="2013-01" db="EMBL/GenBank/DDBJ databases">
        <authorList>
            <person name="Harkins D.M."/>
            <person name="Durkin A.S."/>
            <person name="Brinkac L.M."/>
            <person name="Haft D.H."/>
            <person name="Selengut J.D."/>
            <person name="Sanka R."/>
            <person name="DePew J."/>
            <person name="Purushe J."/>
            <person name="Galloway R.L."/>
            <person name="Vinetz J.M."/>
            <person name="Sutton G.G."/>
            <person name="Nierman W.C."/>
            <person name="Fouts D.E."/>
        </authorList>
    </citation>
    <scope>NUCLEOTIDE SEQUENCE [LARGE SCALE GENOMIC DNA]</scope>
    <source>
        <strain evidence="2 3">79601</strain>
    </source>
</reference>
<name>M6CQ44_9LEPT</name>
<protein>
    <submittedName>
        <fullName evidence="2">HD domain protein</fullName>
    </submittedName>
</protein>
<comment type="caution">
    <text evidence="2">The sequence shown here is derived from an EMBL/GenBank/DDBJ whole genome shotgun (WGS) entry which is preliminary data.</text>
</comment>
<dbReference type="Gene3D" id="1.10.3210.10">
    <property type="entry name" value="Hypothetical protein af1432"/>
    <property type="match status" value="1"/>
</dbReference>
<accession>M6CQ44</accession>
<feature type="domain" description="HD" evidence="1">
    <location>
        <begin position="5"/>
        <end position="80"/>
    </location>
</feature>
<sequence>MKMTIDKKLGQILCVVHDIGKIYIPEELYEPGHLHEKFGKEFLSSWGIDSSIYTICETHGEWRNYSPSLEESLAILSDRLWRGARDSELEEMIAHLLCEKTNQSFWDIYLFLNSIFEKIATQGTIQIQQDALLHKIKREHL</sequence>
<gene>
    <name evidence="2" type="ORF">LEP1GSC194_2223</name>
</gene>
<evidence type="ECO:0000313" key="2">
    <source>
        <dbReference type="EMBL" id="EMJ94062.1"/>
    </source>
</evidence>
<dbReference type="Pfam" id="PF01966">
    <property type="entry name" value="HD"/>
    <property type="match status" value="1"/>
</dbReference>
<evidence type="ECO:0000313" key="3">
    <source>
        <dbReference type="Proteomes" id="UP000011988"/>
    </source>
</evidence>
<proteinExistence type="predicted"/>